<evidence type="ECO:0000313" key="3">
    <source>
        <dbReference type="Proteomes" id="UP000287910"/>
    </source>
</evidence>
<dbReference type="AlphaFoldDB" id="A0A3S0PSK5"/>
<sequence>MGNNGKVWIVIGLVIMVIGIGLSVLFSVISDKKIDQLVERCENDGGKAIVEKSGFIITTSFKFECQK</sequence>
<name>A0A3S0PSK5_9BACI</name>
<feature type="transmembrane region" description="Helical" evidence="1">
    <location>
        <begin position="6"/>
        <end position="29"/>
    </location>
</feature>
<keyword evidence="3" id="KW-1185">Reference proteome</keyword>
<dbReference type="Proteomes" id="UP000287910">
    <property type="component" value="Unassembled WGS sequence"/>
</dbReference>
<keyword evidence="1" id="KW-1133">Transmembrane helix</keyword>
<evidence type="ECO:0000313" key="2">
    <source>
        <dbReference type="EMBL" id="RUL57027.1"/>
    </source>
</evidence>
<accession>A0A3S0PSK5</accession>
<reference evidence="2 3" key="1">
    <citation type="submission" date="2018-12" db="EMBL/GenBank/DDBJ databases">
        <title>Lysinibacillus antri sp. nov., isolated from a cave soil.</title>
        <authorList>
            <person name="Narsing Rao M.P."/>
            <person name="Zhang H."/>
            <person name="Dong Z.-Y."/>
            <person name="Niu X.-K."/>
            <person name="Zhang K."/>
            <person name="Fang B.-Z."/>
            <person name="Kang Y.-Q."/>
            <person name="Xiao M."/>
            <person name="Li W.-J."/>
        </authorList>
    </citation>
    <scope>NUCLEOTIDE SEQUENCE [LARGE SCALE GENOMIC DNA]</scope>
    <source>
        <strain evidence="2 3">SYSU K30002</strain>
    </source>
</reference>
<comment type="caution">
    <text evidence="2">The sequence shown here is derived from an EMBL/GenBank/DDBJ whole genome shotgun (WGS) entry which is preliminary data.</text>
</comment>
<keyword evidence="1" id="KW-0472">Membrane</keyword>
<protein>
    <submittedName>
        <fullName evidence="2">Uncharacterized protein</fullName>
    </submittedName>
</protein>
<keyword evidence="1" id="KW-0812">Transmembrane</keyword>
<dbReference type="EMBL" id="RYYR01000001">
    <property type="protein sequence ID" value="RUL57027.1"/>
    <property type="molecule type" value="Genomic_DNA"/>
</dbReference>
<proteinExistence type="predicted"/>
<gene>
    <name evidence="2" type="ORF">EK386_01000</name>
</gene>
<organism evidence="2 3">
    <name type="scientific">Lysinibacillus antri</name>
    <dbReference type="NCBI Taxonomy" id="2498145"/>
    <lineage>
        <taxon>Bacteria</taxon>
        <taxon>Bacillati</taxon>
        <taxon>Bacillota</taxon>
        <taxon>Bacilli</taxon>
        <taxon>Bacillales</taxon>
        <taxon>Bacillaceae</taxon>
        <taxon>Lysinibacillus</taxon>
    </lineage>
</organism>
<dbReference type="RefSeq" id="WP_126657142.1">
    <property type="nucleotide sequence ID" value="NZ_RYYR01000001.1"/>
</dbReference>
<evidence type="ECO:0000256" key="1">
    <source>
        <dbReference type="SAM" id="Phobius"/>
    </source>
</evidence>